<evidence type="ECO:0008006" key="3">
    <source>
        <dbReference type="Google" id="ProtNLM"/>
    </source>
</evidence>
<keyword evidence="2" id="KW-1185">Reference proteome</keyword>
<dbReference type="PANTHER" id="PTHR28152:SF1">
    <property type="entry name" value="HYDROXYACYL-THIOESTER DEHYDRATASE TYPE 2, MITOCHONDRIAL"/>
    <property type="match status" value="1"/>
</dbReference>
<dbReference type="OrthoDB" id="3257538at2759"/>
<reference evidence="1 2" key="1">
    <citation type="journal article" date="2015" name="Genome Biol. Evol.">
        <title>Phylogenomic analyses indicate that early fungi evolved digesting cell walls of algal ancestors of land plants.</title>
        <authorList>
            <person name="Chang Y."/>
            <person name="Wang S."/>
            <person name="Sekimoto S."/>
            <person name="Aerts A.L."/>
            <person name="Choi C."/>
            <person name="Clum A."/>
            <person name="LaButti K.M."/>
            <person name="Lindquist E.A."/>
            <person name="Yee Ngan C."/>
            <person name="Ohm R.A."/>
            <person name="Salamov A.A."/>
            <person name="Grigoriev I.V."/>
            <person name="Spatafora J.W."/>
            <person name="Berbee M.L."/>
        </authorList>
    </citation>
    <scope>NUCLEOTIDE SEQUENCE [LARGE SCALE GENOMIC DNA]</scope>
    <source>
        <strain evidence="1 2">JEL478</strain>
    </source>
</reference>
<protein>
    <recommendedName>
        <fullName evidence="3">N-terminal of MaoC-like dehydratase domain-containing protein</fullName>
    </recommendedName>
</protein>
<name>A0A139AWT3_GONPJ</name>
<dbReference type="Gene3D" id="3.10.129.10">
    <property type="entry name" value="Hotdog Thioesterase"/>
    <property type="match status" value="1"/>
</dbReference>
<dbReference type="STRING" id="1344416.A0A139AWT3"/>
<dbReference type="SUPFAM" id="SSF54637">
    <property type="entry name" value="Thioesterase/thiol ester dehydrase-isomerase"/>
    <property type="match status" value="1"/>
</dbReference>
<dbReference type="EMBL" id="KQ965734">
    <property type="protein sequence ID" value="KXS21043.1"/>
    <property type="molecule type" value="Genomic_DNA"/>
</dbReference>
<accession>A0A139AWT3</accession>
<evidence type="ECO:0000313" key="2">
    <source>
        <dbReference type="Proteomes" id="UP000070544"/>
    </source>
</evidence>
<dbReference type="AlphaFoldDB" id="A0A139AWT3"/>
<dbReference type="GO" id="GO:0019171">
    <property type="term" value="F:(3R)-hydroxyacyl-[acyl-carrier-protein] dehydratase activity"/>
    <property type="evidence" value="ECO:0007669"/>
    <property type="project" value="TreeGrafter"/>
</dbReference>
<evidence type="ECO:0000313" key="1">
    <source>
        <dbReference type="EMBL" id="KXS21043.1"/>
    </source>
</evidence>
<dbReference type="InterPro" id="IPR029069">
    <property type="entry name" value="HotDog_dom_sf"/>
</dbReference>
<dbReference type="InterPro" id="IPR052741">
    <property type="entry name" value="Mitochondrial_HTD2"/>
</dbReference>
<proteinExistence type="predicted"/>
<gene>
    <name evidence="1" type="ORF">M427DRAFT_51976</name>
</gene>
<dbReference type="PANTHER" id="PTHR28152">
    <property type="entry name" value="HYDROXYACYL-THIOESTER DEHYDRATASE TYPE 2, MITOCHONDRIAL"/>
    <property type="match status" value="1"/>
</dbReference>
<organism evidence="1 2">
    <name type="scientific">Gonapodya prolifera (strain JEL478)</name>
    <name type="common">Monoblepharis prolifera</name>
    <dbReference type="NCBI Taxonomy" id="1344416"/>
    <lineage>
        <taxon>Eukaryota</taxon>
        <taxon>Fungi</taxon>
        <taxon>Fungi incertae sedis</taxon>
        <taxon>Chytridiomycota</taxon>
        <taxon>Chytridiomycota incertae sedis</taxon>
        <taxon>Monoblepharidomycetes</taxon>
        <taxon>Monoblepharidales</taxon>
        <taxon>Gonapodyaceae</taxon>
        <taxon>Gonapodya</taxon>
    </lineage>
</organism>
<dbReference type="Proteomes" id="UP000070544">
    <property type="component" value="Unassembled WGS sequence"/>
</dbReference>
<sequence>MASSTRSTSHPATARVRLLAHHFTSSAPAPSDDNEVALAKKWTKDVVGKRTAVEATLDPSWANLLAATLAGPGEPSREFKVGDELPSFWHIIYHHHPAPLQTDLASSGHDLRLSPPTPPFSRRMWAGGSVEFDPAHPLIVGGVARAETWISKGEAKVGRKSGRMVAVVEAREVSMVPEKRGLLSGFFVGAAPAPSGSGSGSGPWSVKELRDVVYLKETDEGSGAKAAPPATPKPTFSRTVTLNEIDLFRLSALIFNANRVHYDHPYAHAAGHPDLVVAGPHVSLLLLDTVSRMAPARKVVKWSYRALSPLYVNRPMSLNVAPSSGGNGRVFDVWAADAEGRVGMKGQTELAE</sequence>